<accession>A0A4U8SVV2</accession>
<dbReference type="AlphaFoldDB" id="A0A4U8SVV2"/>
<organism evidence="1 2">
    <name type="scientific">Helicobacter magdeburgensis</name>
    <dbReference type="NCBI Taxonomy" id="471858"/>
    <lineage>
        <taxon>Bacteria</taxon>
        <taxon>Pseudomonadati</taxon>
        <taxon>Campylobacterota</taxon>
        <taxon>Epsilonproteobacteria</taxon>
        <taxon>Campylobacterales</taxon>
        <taxon>Helicobacteraceae</taxon>
        <taxon>Helicobacter</taxon>
    </lineage>
</organism>
<comment type="caution">
    <text evidence="1">The sequence shown here is derived from an EMBL/GenBank/DDBJ whole genome shotgun (WGS) entry which is preliminary data.</text>
</comment>
<evidence type="ECO:0000313" key="2">
    <source>
        <dbReference type="Proteomes" id="UP000029921"/>
    </source>
</evidence>
<gene>
    <name evidence="1" type="ORF">LS74_010550</name>
</gene>
<protein>
    <recommendedName>
        <fullName evidence="3">CAAX protease</fullName>
    </recommendedName>
</protein>
<proteinExistence type="predicted"/>
<feature type="non-terminal residue" evidence="1">
    <location>
        <position position="216"/>
    </location>
</feature>
<sequence length="216" mass="25529">MEKARMELLFSTARLESYQSKEEHFANLRLIGKIAPKLCMLEICIRNIVNNILSQRLGDEWCESESQAKYRGKNLYNHQLVSKQNLGFWCEMIDKHRLHNHIFRFDKTFDLKAYDTANTNKFYHNGKKRLLRASHKSEIVLNWIHTLRNRAFHAENLLKTKIIMRDSKATIAPRITTFITIGDKHKLYFGVMPNKIEMFLDDCLDLIDENLRSLIT</sequence>
<reference evidence="1 2" key="1">
    <citation type="journal article" date="2014" name="Genome Announc.">
        <title>Draft genome sequences of eight enterohepatic helicobacter species isolated from both laboratory and wild rodents.</title>
        <authorList>
            <person name="Sheh A."/>
            <person name="Shen Z."/>
            <person name="Fox J.G."/>
        </authorList>
    </citation>
    <scope>NUCLEOTIDE SEQUENCE [LARGE SCALE GENOMIC DNA]</scope>
    <source>
        <strain evidence="1 2">MIT 96-1001</strain>
    </source>
</reference>
<name>A0A4U8SVV2_9HELI</name>
<dbReference type="Proteomes" id="UP000029921">
    <property type="component" value="Unassembled WGS sequence"/>
</dbReference>
<evidence type="ECO:0000313" key="1">
    <source>
        <dbReference type="EMBL" id="TLD91050.1"/>
    </source>
</evidence>
<evidence type="ECO:0008006" key="3">
    <source>
        <dbReference type="Google" id="ProtNLM"/>
    </source>
</evidence>
<dbReference type="EMBL" id="JRPE02000031">
    <property type="protein sequence ID" value="TLD91050.1"/>
    <property type="molecule type" value="Genomic_DNA"/>
</dbReference>
<keyword evidence="2" id="KW-1185">Reference proteome</keyword>